<accession>A0ABV3Y3F1</accession>
<organism evidence="1 2">
    <name type="scientific">Ferrimicrobium acidiphilum</name>
    <dbReference type="NCBI Taxonomy" id="121039"/>
    <lineage>
        <taxon>Bacteria</taxon>
        <taxon>Bacillati</taxon>
        <taxon>Actinomycetota</taxon>
        <taxon>Acidimicrobiia</taxon>
        <taxon>Acidimicrobiales</taxon>
        <taxon>Acidimicrobiaceae</taxon>
        <taxon>Ferrimicrobium</taxon>
    </lineage>
</organism>
<dbReference type="Proteomes" id="UP001560267">
    <property type="component" value="Unassembled WGS sequence"/>
</dbReference>
<name>A0ABV3Y3F1_9ACTN</name>
<sequence>MAFVFLVVVGCKGETTGLCDATVLWLCVDVRTTSTAFLDPDCTWEQEARSRTATATRGKPLIPFMGDDRSS</sequence>
<evidence type="ECO:0000313" key="1">
    <source>
        <dbReference type="EMBL" id="MEX6429043.1"/>
    </source>
</evidence>
<proteinExistence type="predicted"/>
<reference evidence="1 2" key="1">
    <citation type="submission" date="2024-07" db="EMBL/GenBank/DDBJ databases">
        <title>Draft Genome Sequence of Ferrimicrobium acidiphilum Strain YE2023, Isolated from a Pulp of Bioleach Reactor.</title>
        <authorList>
            <person name="Elkina Y.A."/>
            <person name="Bulaeva A.G."/>
            <person name="Beletsky A.V."/>
            <person name="Mardanov A.V."/>
        </authorList>
    </citation>
    <scope>NUCLEOTIDE SEQUENCE [LARGE SCALE GENOMIC DNA]</scope>
    <source>
        <strain evidence="1 2">YE2023</strain>
    </source>
</reference>
<dbReference type="RefSeq" id="WP_298448305.1">
    <property type="nucleotide sequence ID" value="NZ_JBFSHR010000009.1"/>
</dbReference>
<comment type="caution">
    <text evidence="1">The sequence shown here is derived from an EMBL/GenBank/DDBJ whole genome shotgun (WGS) entry which is preliminary data.</text>
</comment>
<evidence type="ECO:0008006" key="3">
    <source>
        <dbReference type="Google" id="ProtNLM"/>
    </source>
</evidence>
<dbReference type="EMBL" id="JBFSHR010000009">
    <property type="protein sequence ID" value="MEX6429043.1"/>
    <property type="molecule type" value="Genomic_DNA"/>
</dbReference>
<keyword evidence="2" id="KW-1185">Reference proteome</keyword>
<protein>
    <recommendedName>
        <fullName evidence="3">Secreted protein</fullName>
    </recommendedName>
</protein>
<gene>
    <name evidence="1" type="ORF">AB6A68_04240</name>
</gene>
<evidence type="ECO:0000313" key="2">
    <source>
        <dbReference type="Proteomes" id="UP001560267"/>
    </source>
</evidence>